<protein>
    <submittedName>
        <fullName evidence="2">TIR domain-containing protein</fullName>
    </submittedName>
</protein>
<dbReference type="Proteomes" id="UP000252405">
    <property type="component" value="Unassembled WGS sequence"/>
</dbReference>
<dbReference type="Pfam" id="PF13424">
    <property type="entry name" value="TPR_12"/>
    <property type="match status" value="3"/>
</dbReference>
<evidence type="ECO:0000313" key="3">
    <source>
        <dbReference type="Proteomes" id="UP000252405"/>
    </source>
</evidence>
<dbReference type="InterPro" id="IPR027417">
    <property type="entry name" value="P-loop_NTPase"/>
</dbReference>
<dbReference type="InterPro" id="IPR011990">
    <property type="entry name" value="TPR-like_helical_dom_sf"/>
</dbReference>
<evidence type="ECO:0000259" key="1">
    <source>
        <dbReference type="Pfam" id="PF13676"/>
    </source>
</evidence>
<dbReference type="Gene3D" id="1.25.40.10">
    <property type="entry name" value="Tetratricopeptide repeat domain"/>
    <property type="match status" value="2"/>
</dbReference>
<sequence length="940" mass="102921">MGNSRSVTLMNLATPPPWDLFISYRRTDAEIVKALAGALQHIKVSVCLDCNEIDDADSIQARIDQGLANCRALLAWYSVDYSHSRPCQWELTAALIAARAETAPVRRLLVVNPETDTGHLVLPQVRDIKHLRAPNEISDRSGLGALAGRIAELLRPIQGTFGALRALSRPPWYGYAALGSNRFIGRVQDLWDIHTALSAGDFAIVCGQPAPISHGQLTQLRGSGGIGKSLLAEEYALRFGTFWPGGVFWLRAYGNSDRPKESAEALARRRDGEYHNQLANFALAQGVNVGDIRKLNSPQIRATLANRLQPLGPYLWIVDDLPDCDRTELGRWLAPSNNGQTLLTTRSRRHDALGKSIDLSLLPPTDALALLTRDRTPQDAIETAAVKGILSCLVGHALALDVARAACQRQGYAGFLTRLQQPNQDALALAAQLAGELPNGHNPSIAVTFLGSLQTLSLEGLDFLRLCAQLAAAPVDRRLVARCLKTAGNLEEQTAVDRAYLGMHHAIQASLAEEVQGRQAATVHALIAQTLRLNDNDTDRQRVLREAALSVLDADLEPVAAIRHHDVLQDNLAHARVLAEQPVTVAEYVLIGRLGRYESERGNYPDAEEFYRQQHEGYARLLGEEDPDTLTSMSNLAETLRDQGHLADARALHGQVLAVQRRGLGEEDPDTLTSMSNLAETLRDQGHLACARALHEQVLATRRRLLGEEDPDTLTSMHNLAGTLRAQGDLANARALHEQVLATRRRLLGEEDPDTLTSMGNLAGTLWAQDELAAARALQKQVLATRRRLLGEEHPETLTSMHNLAVTLCALDKLAAAQALQKKALAISRRLLGEEHPATLTTIDSLAVTLRAKGDLHTARALHEQVLAAQRRLLGEEHPDTSLTAWNLYLTLDEIPDDPAAQAAQAILDELLRWLLLRDPATLSATQRAIQEEVQNRLSR</sequence>
<organism evidence="2 3">
    <name type="scientific">Billgrantia montanilacus</name>
    <dbReference type="NCBI Taxonomy" id="2282305"/>
    <lineage>
        <taxon>Bacteria</taxon>
        <taxon>Pseudomonadati</taxon>
        <taxon>Pseudomonadota</taxon>
        <taxon>Gammaproteobacteria</taxon>
        <taxon>Oceanospirillales</taxon>
        <taxon>Halomonadaceae</taxon>
        <taxon>Billgrantia</taxon>
    </lineage>
</organism>
<comment type="caution">
    <text evidence="2">The sequence shown here is derived from an EMBL/GenBank/DDBJ whole genome shotgun (WGS) entry which is preliminary data.</text>
</comment>
<dbReference type="PANTHER" id="PTHR46082:SF6">
    <property type="entry name" value="AAA+ ATPASE DOMAIN-CONTAINING PROTEIN-RELATED"/>
    <property type="match status" value="1"/>
</dbReference>
<dbReference type="Gene3D" id="3.40.50.10140">
    <property type="entry name" value="Toll/interleukin-1 receptor homology (TIR) domain"/>
    <property type="match status" value="1"/>
</dbReference>
<dbReference type="Gene3D" id="3.40.50.300">
    <property type="entry name" value="P-loop containing nucleotide triphosphate hydrolases"/>
    <property type="match status" value="1"/>
</dbReference>
<reference evidence="2 3" key="1">
    <citation type="submission" date="2018-07" db="EMBL/GenBank/DDBJ databases">
        <title>Halomonas montanilacus sp. nov., isolated from Lake Pengyan on Tibetan Plateau.</title>
        <authorList>
            <person name="Lu H."/>
            <person name="Xing P."/>
            <person name="Wu Q."/>
        </authorList>
    </citation>
    <scope>NUCLEOTIDE SEQUENCE [LARGE SCALE GENOMIC DNA]</scope>
    <source>
        <strain evidence="2 3">PYC7W</strain>
    </source>
</reference>
<dbReference type="PANTHER" id="PTHR46082">
    <property type="entry name" value="ATP/GTP-BINDING PROTEIN-RELATED"/>
    <property type="match status" value="1"/>
</dbReference>
<dbReference type="InterPro" id="IPR035897">
    <property type="entry name" value="Toll_tir_struct_dom_sf"/>
</dbReference>
<dbReference type="InterPro" id="IPR000157">
    <property type="entry name" value="TIR_dom"/>
</dbReference>
<dbReference type="Pfam" id="PF13676">
    <property type="entry name" value="TIR_2"/>
    <property type="match status" value="1"/>
</dbReference>
<dbReference type="OrthoDB" id="9801841at2"/>
<evidence type="ECO:0000313" key="2">
    <source>
        <dbReference type="EMBL" id="RCV86939.1"/>
    </source>
</evidence>
<dbReference type="SUPFAM" id="SSF52540">
    <property type="entry name" value="P-loop containing nucleoside triphosphate hydrolases"/>
    <property type="match status" value="1"/>
</dbReference>
<dbReference type="SUPFAM" id="SSF48452">
    <property type="entry name" value="TPR-like"/>
    <property type="match status" value="2"/>
</dbReference>
<accession>A0A368TQC5</accession>
<gene>
    <name evidence="2" type="ORF">DU505_19115</name>
</gene>
<name>A0A368TQC5_9GAMM</name>
<dbReference type="InterPro" id="IPR053137">
    <property type="entry name" value="NLR-like"/>
</dbReference>
<dbReference type="GO" id="GO:0007165">
    <property type="term" value="P:signal transduction"/>
    <property type="evidence" value="ECO:0007669"/>
    <property type="project" value="InterPro"/>
</dbReference>
<dbReference type="AlphaFoldDB" id="A0A368TQC5"/>
<dbReference type="SUPFAM" id="SSF52200">
    <property type="entry name" value="Toll/Interleukin receptor TIR domain"/>
    <property type="match status" value="1"/>
</dbReference>
<proteinExistence type="predicted"/>
<feature type="domain" description="TIR" evidence="1">
    <location>
        <begin position="21"/>
        <end position="116"/>
    </location>
</feature>
<keyword evidence="3" id="KW-1185">Reference proteome</keyword>
<dbReference type="EMBL" id="QPII01000019">
    <property type="protein sequence ID" value="RCV86939.1"/>
    <property type="molecule type" value="Genomic_DNA"/>
</dbReference>